<feature type="transmembrane region" description="Helical" evidence="2">
    <location>
        <begin position="102"/>
        <end position="122"/>
    </location>
</feature>
<feature type="transmembrane region" description="Helical" evidence="2">
    <location>
        <begin position="16"/>
        <end position="38"/>
    </location>
</feature>
<feature type="transmembrane region" description="Helical" evidence="2">
    <location>
        <begin position="142"/>
        <end position="160"/>
    </location>
</feature>
<evidence type="ECO:0000256" key="1">
    <source>
        <dbReference type="SAM" id="MobiDB-lite"/>
    </source>
</evidence>
<proteinExistence type="predicted"/>
<dbReference type="AlphaFoldDB" id="W4JPJ3"/>
<feature type="transmembrane region" description="Helical" evidence="2">
    <location>
        <begin position="246"/>
        <end position="267"/>
    </location>
</feature>
<dbReference type="HOGENOM" id="CLU_066158_0_0_1"/>
<sequence>DAILQFRPAFTHSLPVQILVTSIICTLLFVLFLHLLLTARYHYLLAPVNFALQLVAVTCLLISHLASLAVVLREALLQSHEWPYMLAYIAVTVPPSSESANAWSTAMLAAWCTLKLVMSALIQITHIQLLTLLFPTKFETRLIFYLLGPLALLSALTQLQPLLPNSWAHIIIATHTTCNATLSLIYTSALLAWGTIVAPRRAWRSDGGTSAFGAGALVLALVSTALSFVCIPAAGKSSTVTSPQCVWIPGLVLSVILWQSYLGWWWWVGAISGGLEEVEKWKKRAKAEKGQKKSPRVVGMGTGRRGTSAAPTPTGEALADPPDGISVHQSDPNLQHGTVSRWWVSLHRRRRAED</sequence>
<dbReference type="STRING" id="747525.W4JPJ3"/>
<reference evidence="3 4" key="1">
    <citation type="journal article" date="2012" name="New Phytol.">
        <title>Insight into trade-off between wood decay and parasitism from the genome of a fungal forest pathogen.</title>
        <authorList>
            <person name="Olson A."/>
            <person name="Aerts A."/>
            <person name="Asiegbu F."/>
            <person name="Belbahri L."/>
            <person name="Bouzid O."/>
            <person name="Broberg A."/>
            <person name="Canback B."/>
            <person name="Coutinho P.M."/>
            <person name="Cullen D."/>
            <person name="Dalman K."/>
            <person name="Deflorio G."/>
            <person name="van Diepen L.T."/>
            <person name="Dunand C."/>
            <person name="Duplessis S."/>
            <person name="Durling M."/>
            <person name="Gonthier P."/>
            <person name="Grimwood J."/>
            <person name="Fossdal C.G."/>
            <person name="Hansson D."/>
            <person name="Henrissat B."/>
            <person name="Hietala A."/>
            <person name="Himmelstrand K."/>
            <person name="Hoffmeister D."/>
            <person name="Hogberg N."/>
            <person name="James T.Y."/>
            <person name="Karlsson M."/>
            <person name="Kohler A."/>
            <person name="Kues U."/>
            <person name="Lee Y.H."/>
            <person name="Lin Y.C."/>
            <person name="Lind M."/>
            <person name="Lindquist E."/>
            <person name="Lombard V."/>
            <person name="Lucas S."/>
            <person name="Lunden K."/>
            <person name="Morin E."/>
            <person name="Murat C."/>
            <person name="Park J."/>
            <person name="Raffaello T."/>
            <person name="Rouze P."/>
            <person name="Salamov A."/>
            <person name="Schmutz J."/>
            <person name="Solheim H."/>
            <person name="Stahlberg J."/>
            <person name="Velez H."/>
            <person name="de Vries R.P."/>
            <person name="Wiebenga A."/>
            <person name="Woodward S."/>
            <person name="Yakovlev I."/>
            <person name="Garbelotto M."/>
            <person name="Martin F."/>
            <person name="Grigoriev I.V."/>
            <person name="Stenlid J."/>
        </authorList>
    </citation>
    <scope>NUCLEOTIDE SEQUENCE [LARGE SCALE GENOMIC DNA]</scope>
    <source>
        <strain evidence="3 4">TC 32-1</strain>
    </source>
</reference>
<protein>
    <submittedName>
        <fullName evidence="3">Uncharacterized protein</fullName>
    </submittedName>
</protein>
<dbReference type="Proteomes" id="UP000030671">
    <property type="component" value="Unassembled WGS sequence"/>
</dbReference>
<keyword evidence="4" id="KW-1185">Reference proteome</keyword>
<dbReference type="InParanoid" id="W4JPJ3"/>
<name>W4JPJ3_HETIT</name>
<dbReference type="GeneID" id="20671710"/>
<dbReference type="KEGG" id="hir:HETIRDRAFT_332175"/>
<keyword evidence="2" id="KW-0472">Membrane</keyword>
<evidence type="ECO:0000313" key="3">
    <source>
        <dbReference type="EMBL" id="ETW74781.1"/>
    </source>
</evidence>
<keyword evidence="2" id="KW-0812">Transmembrane</keyword>
<feature type="region of interest" description="Disordered" evidence="1">
    <location>
        <begin position="285"/>
        <end position="334"/>
    </location>
</feature>
<gene>
    <name evidence="3" type="ORF">HETIRDRAFT_332175</name>
</gene>
<feature type="non-terminal residue" evidence="3">
    <location>
        <position position="1"/>
    </location>
</feature>
<dbReference type="OrthoDB" id="3357304at2759"/>
<feature type="transmembrane region" description="Helical" evidence="2">
    <location>
        <begin position="180"/>
        <end position="199"/>
    </location>
</feature>
<dbReference type="eggNOG" id="ENOG502QVJI">
    <property type="taxonomic scope" value="Eukaryota"/>
</dbReference>
<accession>W4JPJ3</accession>
<keyword evidence="2" id="KW-1133">Transmembrane helix</keyword>
<dbReference type="EMBL" id="KI925467">
    <property type="protein sequence ID" value="ETW74781.1"/>
    <property type="molecule type" value="Genomic_DNA"/>
</dbReference>
<evidence type="ECO:0000313" key="4">
    <source>
        <dbReference type="Proteomes" id="UP000030671"/>
    </source>
</evidence>
<evidence type="ECO:0000256" key="2">
    <source>
        <dbReference type="SAM" id="Phobius"/>
    </source>
</evidence>
<feature type="transmembrane region" description="Helical" evidence="2">
    <location>
        <begin position="211"/>
        <end position="234"/>
    </location>
</feature>
<dbReference type="RefSeq" id="XP_009553260.1">
    <property type="nucleotide sequence ID" value="XM_009554965.1"/>
</dbReference>
<organism evidence="3 4">
    <name type="scientific">Heterobasidion irregulare (strain TC 32-1)</name>
    <dbReference type="NCBI Taxonomy" id="747525"/>
    <lineage>
        <taxon>Eukaryota</taxon>
        <taxon>Fungi</taxon>
        <taxon>Dikarya</taxon>
        <taxon>Basidiomycota</taxon>
        <taxon>Agaricomycotina</taxon>
        <taxon>Agaricomycetes</taxon>
        <taxon>Russulales</taxon>
        <taxon>Bondarzewiaceae</taxon>
        <taxon>Heterobasidion</taxon>
        <taxon>Heterobasidion annosum species complex</taxon>
    </lineage>
</organism>
<feature type="transmembrane region" description="Helical" evidence="2">
    <location>
        <begin position="50"/>
        <end position="72"/>
    </location>
</feature>